<comment type="caution">
    <text evidence="2">The sequence shown here is derived from an EMBL/GenBank/DDBJ whole genome shotgun (WGS) entry which is preliminary data.</text>
</comment>
<dbReference type="RefSeq" id="WP_168518762.1">
    <property type="nucleotide sequence ID" value="NZ_JAAXLS010000017.1"/>
</dbReference>
<sequence>MLKKIGLVTATAATGLLMFGGVASASEGGHGHGHDDGGGQVGLVNVHNVDVAHNVNGVLGACGNDINALGVQVPIRHSLNGVGVPILSPGENPTTGMDKQPYNCASGGIVDGGSAQGK</sequence>
<evidence type="ECO:0000313" key="2">
    <source>
        <dbReference type="EMBL" id="NKQ55713.1"/>
    </source>
</evidence>
<gene>
    <name evidence="2" type="ORF">HFP15_22815</name>
</gene>
<name>A0ABX1J7E1_9PSEU</name>
<feature type="signal peptide" evidence="1">
    <location>
        <begin position="1"/>
        <end position="25"/>
    </location>
</feature>
<dbReference type="EMBL" id="JAAXLS010000017">
    <property type="protein sequence ID" value="NKQ55713.1"/>
    <property type="molecule type" value="Genomic_DNA"/>
</dbReference>
<dbReference type="Proteomes" id="UP000715441">
    <property type="component" value="Unassembled WGS sequence"/>
</dbReference>
<organism evidence="2 3">
    <name type="scientific">Amycolatopsis acididurans</name>
    <dbReference type="NCBI Taxonomy" id="2724524"/>
    <lineage>
        <taxon>Bacteria</taxon>
        <taxon>Bacillati</taxon>
        <taxon>Actinomycetota</taxon>
        <taxon>Actinomycetes</taxon>
        <taxon>Pseudonocardiales</taxon>
        <taxon>Pseudonocardiaceae</taxon>
        <taxon>Amycolatopsis</taxon>
    </lineage>
</organism>
<evidence type="ECO:0000313" key="3">
    <source>
        <dbReference type="Proteomes" id="UP000715441"/>
    </source>
</evidence>
<keyword evidence="3" id="KW-1185">Reference proteome</keyword>
<proteinExistence type="predicted"/>
<evidence type="ECO:0008006" key="4">
    <source>
        <dbReference type="Google" id="ProtNLM"/>
    </source>
</evidence>
<accession>A0ABX1J7E1</accession>
<protein>
    <recommendedName>
        <fullName evidence="4">Chaplin domain-containing protein</fullName>
    </recommendedName>
</protein>
<feature type="chain" id="PRO_5047465426" description="Chaplin domain-containing protein" evidence="1">
    <location>
        <begin position="26"/>
        <end position="118"/>
    </location>
</feature>
<keyword evidence="1" id="KW-0732">Signal</keyword>
<reference evidence="2 3" key="1">
    <citation type="submission" date="2020-04" db="EMBL/GenBank/DDBJ databases">
        <title>Novel species.</title>
        <authorList>
            <person name="Teo W.F.A."/>
            <person name="Lipun K."/>
            <person name="Srisuk N."/>
            <person name="Duangmal K."/>
        </authorList>
    </citation>
    <scope>NUCLEOTIDE SEQUENCE [LARGE SCALE GENOMIC DNA]</scope>
    <source>
        <strain evidence="2 3">K13G38</strain>
    </source>
</reference>
<evidence type="ECO:0000256" key="1">
    <source>
        <dbReference type="SAM" id="SignalP"/>
    </source>
</evidence>